<evidence type="ECO:0000313" key="1">
    <source>
        <dbReference type="EMBL" id="CAG9614975.1"/>
    </source>
</evidence>
<reference evidence="1 2" key="1">
    <citation type="submission" date="2021-10" db="EMBL/GenBank/DDBJ databases">
        <authorList>
            <person name="Criscuolo A."/>
        </authorList>
    </citation>
    <scope>NUCLEOTIDE SEQUENCE [LARGE SCALE GENOMIC DNA]</scope>
    <source>
        <strain evidence="2">CIP 111899</strain>
    </source>
</reference>
<organism evidence="1 2">
    <name type="scientific">Bacillus rhizoplanae</name>
    <dbReference type="NCBI Taxonomy" id="2880966"/>
    <lineage>
        <taxon>Bacteria</taxon>
        <taxon>Bacillati</taxon>
        <taxon>Bacillota</taxon>
        <taxon>Bacilli</taxon>
        <taxon>Bacillales</taxon>
        <taxon>Bacillaceae</taxon>
        <taxon>Bacillus</taxon>
    </lineage>
</organism>
<dbReference type="RefSeq" id="WP_230576903.1">
    <property type="nucleotide sequence ID" value="NZ_CAKJTI010000047.1"/>
</dbReference>
<dbReference type="EMBL" id="CAKJTI010000047">
    <property type="protein sequence ID" value="CAG9614975.1"/>
    <property type="molecule type" value="Genomic_DNA"/>
</dbReference>
<dbReference type="Proteomes" id="UP000789423">
    <property type="component" value="Unassembled WGS sequence"/>
</dbReference>
<sequence>MQGTFSLNLSNLSYQNRWIEQDAPAFAKQMIVYAESSAITVKSSINGSPIQTGIKLFVFLYISDIHFSKILIKLGRTQVFT</sequence>
<accession>A0ABM8YH16</accession>
<gene>
    <name evidence="1" type="ORF">BACCIP111899_04209</name>
</gene>
<protein>
    <submittedName>
        <fullName evidence="1">Uncharacterized protein</fullName>
    </submittedName>
</protein>
<comment type="caution">
    <text evidence="1">The sequence shown here is derived from an EMBL/GenBank/DDBJ whole genome shotgun (WGS) entry which is preliminary data.</text>
</comment>
<keyword evidence="2" id="KW-1185">Reference proteome</keyword>
<evidence type="ECO:0000313" key="2">
    <source>
        <dbReference type="Proteomes" id="UP000789423"/>
    </source>
</evidence>
<proteinExistence type="predicted"/>
<name>A0ABM8YH16_9BACI</name>